<dbReference type="RefSeq" id="WP_307023276.1">
    <property type="nucleotide sequence ID" value="NZ_JAUSUI010000013.1"/>
</dbReference>
<reference evidence="2 3" key="1">
    <citation type="submission" date="2023-07" db="EMBL/GenBank/DDBJ databases">
        <title>Genomic Encyclopedia of Type Strains, Phase IV (KMG-IV): sequencing the most valuable type-strain genomes for metagenomic binning, comparative biology and taxonomic classification.</title>
        <authorList>
            <person name="Goeker M."/>
        </authorList>
    </citation>
    <scope>NUCLEOTIDE SEQUENCE [LARGE SCALE GENOMIC DNA]</scope>
    <source>
        <strain evidence="2 3">DSM 2457</strain>
    </source>
</reference>
<evidence type="ECO:0000313" key="2">
    <source>
        <dbReference type="EMBL" id="MDQ0305329.1"/>
    </source>
</evidence>
<sequence length="62" mass="6885">MKTVDLTCDMRPWRAGDAIHLEDELADRLVAAGEAENPRPFPPGLEPRRGRPPKGTYLTKGN</sequence>
<dbReference type="Proteomes" id="UP001224682">
    <property type="component" value="Unassembled WGS sequence"/>
</dbReference>
<accession>A0ABU0BIA4</accession>
<name>A0ABU0BIA4_9HYPH</name>
<keyword evidence="3" id="KW-1185">Reference proteome</keyword>
<comment type="caution">
    <text evidence="2">The sequence shown here is derived from an EMBL/GenBank/DDBJ whole genome shotgun (WGS) entry which is preliminary data.</text>
</comment>
<protein>
    <submittedName>
        <fullName evidence="2">Uncharacterized protein</fullName>
    </submittedName>
</protein>
<proteinExistence type="predicted"/>
<feature type="region of interest" description="Disordered" evidence="1">
    <location>
        <begin position="33"/>
        <end position="62"/>
    </location>
</feature>
<dbReference type="EMBL" id="JAUSUI010000013">
    <property type="protein sequence ID" value="MDQ0305329.1"/>
    <property type="molecule type" value="Genomic_DNA"/>
</dbReference>
<gene>
    <name evidence="2" type="ORF">J2S75_004381</name>
</gene>
<evidence type="ECO:0000313" key="3">
    <source>
        <dbReference type="Proteomes" id="UP001224682"/>
    </source>
</evidence>
<evidence type="ECO:0000256" key="1">
    <source>
        <dbReference type="SAM" id="MobiDB-lite"/>
    </source>
</evidence>
<organism evidence="2 3">
    <name type="scientific">Ancylobacter polymorphus</name>
    <dbReference type="NCBI Taxonomy" id="223390"/>
    <lineage>
        <taxon>Bacteria</taxon>
        <taxon>Pseudomonadati</taxon>
        <taxon>Pseudomonadota</taxon>
        <taxon>Alphaproteobacteria</taxon>
        <taxon>Hyphomicrobiales</taxon>
        <taxon>Xanthobacteraceae</taxon>
        <taxon>Ancylobacter</taxon>
    </lineage>
</organism>